<dbReference type="PROSITE" id="PS50041">
    <property type="entry name" value="C_TYPE_LECTIN_2"/>
    <property type="match status" value="1"/>
</dbReference>
<dbReference type="InterPro" id="IPR050111">
    <property type="entry name" value="C-type_lectin/snaclec_domain"/>
</dbReference>
<evidence type="ECO:0000313" key="3">
    <source>
        <dbReference type="EnsemblMetazoa" id="XP_008214142"/>
    </source>
</evidence>
<dbReference type="InterPro" id="IPR016187">
    <property type="entry name" value="CTDL_fold"/>
</dbReference>
<dbReference type="AlphaFoldDB" id="A0A7M7H8M0"/>
<feature type="domain" description="C-type lectin" evidence="2">
    <location>
        <begin position="56"/>
        <end position="144"/>
    </location>
</feature>
<dbReference type="OrthoDB" id="538816at2759"/>
<keyword evidence="4" id="KW-1185">Reference proteome</keyword>
<dbReference type="Pfam" id="PF00059">
    <property type="entry name" value="Lectin_C"/>
    <property type="match status" value="1"/>
</dbReference>
<evidence type="ECO:0000259" key="2">
    <source>
        <dbReference type="PROSITE" id="PS50041"/>
    </source>
</evidence>
<dbReference type="GeneID" id="100117160"/>
<organism evidence="3 4">
    <name type="scientific">Nasonia vitripennis</name>
    <name type="common">Parasitic wasp</name>
    <dbReference type="NCBI Taxonomy" id="7425"/>
    <lineage>
        <taxon>Eukaryota</taxon>
        <taxon>Metazoa</taxon>
        <taxon>Ecdysozoa</taxon>
        <taxon>Arthropoda</taxon>
        <taxon>Hexapoda</taxon>
        <taxon>Insecta</taxon>
        <taxon>Pterygota</taxon>
        <taxon>Neoptera</taxon>
        <taxon>Endopterygota</taxon>
        <taxon>Hymenoptera</taxon>
        <taxon>Apocrita</taxon>
        <taxon>Proctotrupomorpha</taxon>
        <taxon>Chalcidoidea</taxon>
        <taxon>Pteromalidae</taxon>
        <taxon>Pteromalinae</taxon>
        <taxon>Nasonia</taxon>
    </lineage>
</organism>
<dbReference type="Gene3D" id="3.10.100.10">
    <property type="entry name" value="Mannose-Binding Protein A, subunit A"/>
    <property type="match status" value="1"/>
</dbReference>
<dbReference type="PANTHER" id="PTHR22803">
    <property type="entry name" value="MANNOSE, PHOSPHOLIPASE, LECTIN RECEPTOR RELATED"/>
    <property type="match status" value="1"/>
</dbReference>
<dbReference type="InterPro" id="IPR016186">
    <property type="entry name" value="C-type_lectin-like/link_sf"/>
</dbReference>
<dbReference type="InterPro" id="IPR001304">
    <property type="entry name" value="C-type_lectin-like"/>
</dbReference>
<dbReference type="SUPFAM" id="SSF56436">
    <property type="entry name" value="C-type lectin-like"/>
    <property type="match status" value="1"/>
</dbReference>
<dbReference type="SMART" id="SM00034">
    <property type="entry name" value="CLECT"/>
    <property type="match status" value="1"/>
</dbReference>
<name>A0A7M7H8M0_NASVI</name>
<dbReference type="CDD" id="cd00037">
    <property type="entry name" value="CLECT"/>
    <property type="match status" value="1"/>
</dbReference>
<accession>A0A7M7H8M0</accession>
<reference evidence="3" key="1">
    <citation type="submission" date="2021-01" db="UniProtKB">
        <authorList>
            <consortium name="EnsemblMetazoa"/>
        </authorList>
    </citation>
    <scope>IDENTIFICATION</scope>
</reference>
<sequence>MYSYIFLLITLSGILLSSADDGSSVDLKTAPINATNTRSIATYAFESGYKHYPGVAHLAVIESAYEESIISEHQAINDIVASWIGLHDQFKRESWVGVMDKQIGYAHWNPGEPNNVGGNERCIEYERTGYNDLTCSEKRMFICKINL</sequence>
<dbReference type="RefSeq" id="XP_008214142.1">
    <property type="nucleotide sequence ID" value="XM_008215920.4"/>
</dbReference>
<feature type="chain" id="PRO_5029908455" description="C-type lectin domain-containing protein" evidence="1">
    <location>
        <begin position="20"/>
        <end position="147"/>
    </location>
</feature>
<dbReference type="SMR" id="A0A7M7H8M0"/>
<dbReference type="EnsemblMetazoa" id="XM_008215920">
    <property type="protein sequence ID" value="XP_008214142"/>
    <property type="gene ID" value="LOC100117160"/>
</dbReference>
<keyword evidence="1" id="KW-0732">Signal</keyword>
<dbReference type="Proteomes" id="UP000002358">
    <property type="component" value="Chromosome 1"/>
</dbReference>
<feature type="signal peptide" evidence="1">
    <location>
        <begin position="1"/>
        <end position="19"/>
    </location>
</feature>
<evidence type="ECO:0000256" key="1">
    <source>
        <dbReference type="SAM" id="SignalP"/>
    </source>
</evidence>
<proteinExistence type="predicted"/>
<protein>
    <recommendedName>
        <fullName evidence="2">C-type lectin domain-containing protein</fullName>
    </recommendedName>
</protein>
<evidence type="ECO:0000313" key="4">
    <source>
        <dbReference type="Proteomes" id="UP000002358"/>
    </source>
</evidence>